<evidence type="ECO:0000313" key="4">
    <source>
        <dbReference type="Proteomes" id="UP000186079"/>
    </source>
</evidence>
<proteinExistence type="predicted"/>
<reference evidence="2 4" key="2">
    <citation type="submission" date="2017-01" db="EMBL/GenBank/DDBJ databases">
        <authorList>
            <person name="Mah S.A."/>
            <person name="Swanson W.J."/>
            <person name="Moy G.W."/>
            <person name="Vacquier V.D."/>
        </authorList>
    </citation>
    <scope>NUCLEOTIDE SEQUENCE [LARGE SCALE GENOMIC DNA]</scope>
    <source>
        <strain evidence="2 4">ATCC 29606</strain>
    </source>
</reference>
<evidence type="ECO:0000313" key="2">
    <source>
        <dbReference type="EMBL" id="SIR31043.1"/>
    </source>
</evidence>
<dbReference type="AlphaFoldDB" id="A0A0B2DCC2"/>
<dbReference type="RefSeq" id="WP_039560195.1">
    <property type="nucleotide sequence ID" value="NZ_FMUP01000009.1"/>
</dbReference>
<accession>A0A0B2DCC2</accession>
<name>A0A0B2DCC2_9PSED</name>
<evidence type="ECO:0000313" key="3">
    <source>
        <dbReference type="Proteomes" id="UP000030980"/>
    </source>
</evidence>
<dbReference type="EMBL" id="JTAK01000011">
    <property type="protein sequence ID" value="KHO63549.1"/>
    <property type="molecule type" value="Genomic_DNA"/>
</dbReference>
<accession>A0A0B3BSB5</accession>
<gene>
    <name evidence="1" type="ORF">PT85_17120</name>
    <name evidence="2" type="ORF">SAMN05421672_11960</name>
</gene>
<dbReference type="Proteomes" id="UP000186079">
    <property type="component" value="Unassembled WGS sequence"/>
</dbReference>
<dbReference type="Proteomes" id="UP000030980">
    <property type="component" value="Unassembled WGS sequence"/>
</dbReference>
<dbReference type="STRING" id="706570.PT85_17120"/>
<keyword evidence="3" id="KW-1185">Reference proteome</keyword>
<dbReference type="PATRIC" id="fig|706570.3.peg.931"/>
<organism evidence="1 3">
    <name type="scientific">Pseudomonas flexibilis</name>
    <dbReference type="NCBI Taxonomy" id="706570"/>
    <lineage>
        <taxon>Bacteria</taxon>
        <taxon>Pseudomonadati</taxon>
        <taxon>Pseudomonadota</taxon>
        <taxon>Gammaproteobacteria</taxon>
        <taxon>Pseudomonadales</taxon>
        <taxon>Pseudomonadaceae</taxon>
        <taxon>Pseudomonas</taxon>
    </lineage>
</organism>
<dbReference type="OrthoDB" id="7003789at2"/>
<protein>
    <submittedName>
        <fullName evidence="1">Uncharacterized protein</fullName>
    </submittedName>
</protein>
<reference evidence="1 3" key="1">
    <citation type="submission" date="2014-11" db="EMBL/GenBank/DDBJ databases">
        <title>Genome sequence of Pseudomonas tuomuerensis JCM 14085.</title>
        <authorList>
            <person name="Shin S.-K."/>
            <person name="Yi H."/>
        </authorList>
    </citation>
    <scope>NUCLEOTIDE SEQUENCE [LARGE SCALE GENOMIC DNA]</scope>
    <source>
        <strain evidence="1 3">JCM 14085</strain>
    </source>
</reference>
<sequence>MIRVRGRIGDLPVELEIELGSEDWQNLRDAAAQTAPSTAPKPVVDAWDGHWEGARALLRQAGELSGPQLLDQLAALAGSPQAGKRLLVRLRHCAQVKVEPVGGAPLYRWVG</sequence>
<evidence type="ECO:0000313" key="1">
    <source>
        <dbReference type="EMBL" id="KHO63549.1"/>
    </source>
</evidence>
<dbReference type="EMBL" id="FTMC01000019">
    <property type="protein sequence ID" value="SIR31043.1"/>
    <property type="molecule type" value="Genomic_DNA"/>
</dbReference>